<reference evidence="2" key="1">
    <citation type="submission" date="2011-01" db="EMBL/GenBank/DDBJ databases">
        <title>Complete sequence of chromosome of Acidobacterium sp. MP5ACTX9.</title>
        <authorList>
            <consortium name="US DOE Joint Genome Institute"/>
            <person name="Lucas S."/>
            <person name="Copeland A."/>
            <person name="Lapidus A."/>
            <person name="Cheng J.-F."/>
            <person name="Goodwin L."/>
            <person name="Pitluck S."/>
            <person name="Teshima H."/>
            <person name="Detter J.C."/>
            <person name="Han C."/>
            <person name="Tapia R."/>
            <person name="Land M."/>
            <person name="Hauser L."/>
            <person name="Kyrpides N."/>
            <person name="Ivanova N."/>
            <person name="Ovchinnikova G."/>
            <person name="Pagani I."/>
            <person name="Rawat S.R."/>
            <person name="Mannisto M."/>
            <person name="Haggblom M.M."/>
            <person name="Woyke T."/>
        </authorList>
    </citation>
    <scope>NUCLEOTIDE SEQUENCE [LARGE SCALE GENOMIC DNA]</scope>
    <source>
        <strain evidence="2">MP5ACTX9</strain>
    </source>
</reference>
<evidence type="ECO:0000313" key="2">
    <source>
        <dbReference type="Proteomes" id="UP000000343"/>
    </source>
</evidence>
<organism evidence="2">
    <name type="scientific">Granulicella tundricola (strain ATCC BAA-1859 / DSM 23138 / MP5ACTX9)</name>
    <dbReference type="NCBI Taxonomy" id="1198114"/>
    <lineage>
        <taxon>Bacteria</taxon>
        <taxon>Pseudomonadati</taxon>
        <taxon>Acidobacteriota</taxon>
        <taxon>Terriglobia</taxon>
        <taxon>Terriglobales</taxon>
        <taxon>Acidobacteriaceae</taxon>
        <taxon>Granulicella</taxon>
    </lineage>
</organism>
<proteinExistence type="predicted"/>
<sequence length="67" mass="7722">MQEKGPGVIRETKKFLKYYSALRMLFILLRLKTEFSLDRNQSMASITVKVGLRGRLTKAKHLGIPNE</sequence>
<dbReference type="Proteomes" id="UP000000343">
    <property type="component" value="Chromosome"/>
</dbReference>
<keyword evidence="2" id="KW-1185">Reference proteome</keyword>
<accession>E8WY30</accession>
<evidence type="ECO:0000313" key="1">
    <source>
        <dbReference type="EMBL" id="ADW67569.1"/>
    </source>
</evidence>
<protein>
    <submittedName>
        <fullName evidence="1">Uncharacterized protein</fullName>
    </submittedName>
</protein>
<dbReference type="AlphaFoldDB" id="E8WY30"/>
<dbReference type="KEGG" id="acm:AciX9_0497"/>
<name>E8WY30_GRATM</name>
<dbReference type="HOGENOM" id="CLU_2806437_0_0_0"/>
<dbReference type="PaxDb" id="1198114-AciX9_0497"/>
<gene>
    <name evidence="1" type="ordered locus">AciX9_0497</name>
</gene>
<dbReference type="EMBL" id="CP002480">
    <property type="protein sequence ID" value="ADW67569.1"/>
    <property type="molecule type" value="Genomic_DNA"/>
</dbReference>